<dbReference type="Gene3D" id="2.10.50.10">
    <property type="entry name" value="Tumor Necrosis Factor Receptor, subunit A, domain 2"/>
    <property type="match status" value="1"/>
</dbReference>
<dbReference type="InterPro" id="IPR001368">
    <property type="entry name" value="TNFR/NGFR_Cys_rich_reg"/>
</dbReference>
<dbReference type="AGR" id="RGD:1560499"/>
<comment type="subcellular location">
    <subcellularLocation>
        <location evidence="1">Cell membrane</location>
        <topology evidence="1">Single-pass type I membrane protein</topology>
    </subcellularLocation>
</comment>
<keyword evidence="6" id="KW-0677">Repeat</keyword>
<keyword evidence="4" id="KW-0053">Apoptosis</keyword>
<keyword evidence="10" id="KW-0675">Receptor</keyword>
<dbReference type="GO" id="GO:0045579">
    <property type="term" value="P:positive regulation of B cell differentiation"/>
    <property type="evidence" value="ECO:0007669"/>
    <property type="project" value="InterPro"/>
</dbReference>
<evidence type="ECO:0000259" key="21">
    <source>
        <dbReference type="PROSITE" id="PS50050"/>
    </source>
</evidence>
<evidence type="ECO:0000256" key="12">
    <source>
        <dbReference type="ARBA" id="ARBA00058746"/>
    </source>
</evidence>
<keyword evidence="7 19" id="KW-1133">Transmembrane helix</keyword>
<evidence type="ECO:0000256" key="15">
    <source>
        <dbReference type="ARBA" id="ARBA00076047"/>
    </source>
</evidence>
<sequence>MAWPPLYWLCMLGTLVGLLATPAPNNCPDRHYWIGAGLCCQMCGPGTFLVKHCDQDRAAAQCDPCIPGTSFSPDYHTRPHCESCRHCNSGFLIRNCTVTANAECTCSKGWQCRDQECTECDPPLNPALTSQPSEAPSPQLPPPTHLPYATAQRPLCSSDCIRIFVTFSSMLLVFVLGGILFFHQRRNHGPNEDSQAVPEELCPYSCPREEEGSVIPIQEDYRKPEPASYP</sequence>
<dbReference type="Proteomes" id="UP000234681">
    <property type="component" value="Chromosome 4"/>
</dbReference>
<evidence type="ECO:0000256" key="18">
    <source>
        <dbReference type="PROSITE-ProRule" id="PRU00206"/>
    </source>
</evidence>
<dbReference type="InterPro" id="IPR034000">
    <property type="entry name" value="TNFRSF7_N"/>
</dbReference>
<keyword evidence="5 20" id="KW-0732">Signal</keyword>
<dbReference type="EMBL" id="CH473964">
    <property type="protein sequence ID" value="EDM01854.1"/>
    <property type="molecule type" value="Genomic_DNA"/>
</dbReference>
<name>A6ILT4_RAT</name>
<evidence type="ECO:0000313" key="23">
    <source>
        <dbReference type="Proteomes" id="UP000234681"/>
    </source>
</evidence>
<comment type="subunit">
    <text evidence="13">Homodimer. Interacts with SIVA1; may play a role in apoptosis through association with SIVA1. Interacts with TRAF2. Interacts ith PTPN6.</text>
</comment>
<dbReference type="PANTHER" id="PTHR47496">
    <property type="entry name" value="CD27"/>
    <property type="match status" value="1"/>
</dbReference>
<dbReference type="FunFam" id="2.10.50.10:FF:000033">
    <property type="entry name" value="CD27 molecule"/>
    <property type="match status" value="1"/>
</dbReference>
<dbReference type="GO" id="GO:0005886">
    <property type="term" value="C:plasma membrane"/>
    <property type="evidence" value="ECO:0007669"/>
    <property type="project" value="UniProtKB-SubCell"/>
</dbReference>
<dbReference type="InterPro" id="IPR022328">
    <property type="entry name" value="TNFR_7"/>
</dbReference>
<dbReference type="CDD" id="cd13408">
    <property type="entry name" value="TNFRSF7"/>
    <property type="match status" value="1"/>
</dbReference>
<evidence type="ECO:0000256" key="17">
    <source>
        <dbReference type="ARBA" id="ARBA00081747"/>
    </source>
</evidence>
<evidence type="ECO:0000256" key="9">
    <source>
        <dbReference type="ARBA" id="ARBA00023157"/>
    </source>
</evidence>
<dbReference type="Pfam" id="PF00020">
    <property type="entry name" value="TNFR_c6"/>
    <property type="match status" value="1"/>
</dbReference>
<evidence type="ECO:0000256" key="4">
    <source>
        <dbReference type="ARBA" id="ARBA00022703"/>
    </source>
</evidence>
<accession>A6ILT4</accession>
<feature type="transmembrane region" description="Helical" evidence="19">
    <location>
        <begin position="163"/>
        <end position="182"/>
    </location>
</feature>
<evidence type="ECO:0000256" key="19">
    <source>
        <dbReference type="SAM" id="Phobius"/>
    </source>
</evidence>
<evidence type="ECO:0000256" key="13">
    <source>
        <dbReference type="ARBA" id="ARBA00065929"/>
    </source>
</evidence>
<keyword evidence="11" id="KW-0325">Glycoprotein</keyword>
<keyword evidence="2" id="KW-1003">Cell membrane</keyword>
<gene>
    <name evidence="24" type="primary">Cd27</name>
    <name evidence="22" type="synonym">MGC112688</name>
    <name evidence="22" type="ORF">rCG_30251</name>
</gene>
<keyword evidence="9" id="KW-1015">Disulfide bond</keyword>
<evidence type="ECO:0000256" key="3">
    <source>
        <dbReference type="ARBA" id="ARBA00022692"/>
    </source>
</evidence>
<evidence type="ECO:0000256" key="5">
    <source>
        <dbReference type="ARBA" id="ARBA00022729"/>
    </source>
</evidence>
<feature type="repeat" description="TNFR-Cys" evidence="18">
    <location>
        <begin position="64"/>
        <end position="104"/>
    </location>
</feature>
<keyword evidence="8 19" id="KW-0472">Membrane</keyword>
<feature type="chain" id="PRO_5039904765" description="CD27 antigen" evidence="20">
    <location>
        <begin position="21"/>
        <end position="230"/>
    </location>
</feature>
<evidence type="ECO:0000256" key="2">
    <source>
        <dbReference type="ARBA" id="ARBA00022475"/>
    </source>
</evidence>
<proteinExistence type="predicted"/>
<evidence type="ECO:0000256" key="10">
    <source>
        <dbReference type="ARBA" id="ARBA00023170"/>
    </source>
</evidence>
<feature type="signal peptide" evidence="20">
    <location>
        <begin position="1"/>
        <end position="20"/>
    </location>
</feature>
<dbReference type="SUPFAM" id="SSF57586">
    <property type="entry name" value="TNF receptor-like"/>
    <property type="match status" value="2"/>
</dbReference>
<dbReference type="InterPro" id="IPR053126">
    <property type="entry name" value="CD27_receptor"/>
</dbReference>
<reference evidence="22 23" key="1">
    <citation type="submission" date="2005-09" db="EMBL/GenBank/DDBJ databases">
        <authorList>
            <person name="Mural R.J."/>
            <person name="Li P.W."/>
            <person name="Adams M.D."/>
            <person name="Amanatides P.G."/>
            <person name="Baden-Tillson H."/>
            <person name="Barnstead M."/>
            <person name="Chin S.H."/>
            <person name="Dew I."/>
            <person name="Evans C.A."/>
            <person name="Ferriera S."/>
            <person name="Flanigan M."/>
            <person name="Fosler C."/>
            <person name="Glodek A."/>
            <person name="Gu Z."/>
            <person name="Holt R.A."/>
            <person name="Jennings D."/>
            <person name="Kraft C.L."/>
            <person name="Lu F."/>
            <person name="Nguyen T."/>
            <person name="Nusskern D.R."/>
            <person name="Pfannkoch C.M."/>
            <person name="Sitter C."/>
            <person name="Sutton G.G."/>
            <person name="Venter J.C."/>
            <person name="Wang Z."/>
            <person name="Woodage T."/>
            <person name="Zheng X.H."/>
            <person name="Zhong F."/>
        </authorList>
    </citation>
    <scope>NUCLEOTIDE SEQUENCE [LARGE SCALE GENOMIC DNA]</scope>
    <source>
        <strain>BN</strain>
        <strain evidence="23">Sprague-Dawley</strain>
    </source>
</reference>
<evidence type="ECO:0000256" key="7">
    <source>
        <dbReference type="ARBA" id="ARBA00022989"/>
    </source>
</evidence>
<feature type="domain" description="TNFR-Cys" evidence="21">
    <location>
        <begin position="64"/>
        <end position="104"/>
    </location>
</feature>
<dbReference type="GO" id="GO:0006915">
    <property type="term" value="P:apoptotic process"/>
    <property type="evidence" value="ECO:0007669"/>
    <property type="project" value="UniProtKB-KW"/>
</dbReference>
<evidence type="ECO:0000256" key="14">
    <source>
        <dbReference type="ARBA" id="ARBA00073748"/>
    </source>
</evidence>
<dbReference type="GO" id="GO:0043066">
    <property type="term" value="P:negative regulation of apoptotic process"/>
    <property type="evidence" value="ECO:0007669"/>
    <property type="project" value="InterPro"/>
</dbReference>
<dbReference type="GO" id="GO:0045582">
    <property type="term" value="P:positive regulation of T cell differentiation"/>
    <property type="evidence" value="ECO:0007669"/>
    <property type="project" value="InterPro"/>
</dbReference>
<dbReference type="PROSITE" id="PS50050">
    <property type="entry name" value="TNFR_NGFR_2"/>
    <property type="match status" value="1"/>
</dbReference>
<comment type="caution">
    <text evidence="18">Lacks conserved residue(s) required for the propagation of feature annotation.</text>
</comment>
<organism evidence="22 23">
    <name type="scientific">Rattus norvegicus</name>
    <name type="common">Rat</name>
    <dbReference type="NCBI Taxonomy" id="10116"/>
    <lineage>
        <taxon>Eukaryota</taxon>
        <taxon>Metazoa</taxon>
        <taxon>Chordata</taxon>
        <taxon>Craniata</taxon>
        <taxon>Vertebrata</taxon>
        <taxon>Euteleostomi</taxon>
        <taxon>Mammalia</taxon>
        <taxon>Eutheria</taxon>
        <taxon>Euarchontoglires</taxon>
        <taxon>Glires</taxon>
        <taxon>Rodentia</taxon>
        <taxon>Myomorpha</taxon>
        <taxon>Muroidea</taxon>
        <taxon>Muridae</taxon>
        <taxon>Murinae</taxon>
        <taxon>Rattus</taxon>
    </lineage>
</organism>
<dbReference type="PANTHER" id="PTHR47496:SF1">
    <property type="entry name" value="CD27 ANTIGEN"/>
    <property type="match status" value="1"/>
</dbReference>
<comment type="function">
    <text evidence="12">Costimulatory immune-checkpoint receptor expressed at the surface of T-cells, NK-cells and B-cells which binds to and is activated by its ligand CD70/CD27L expressed by B-cells. The CD70-CD27 signaling pathway mediates antigen-specific T-cell activation and expansion which in turn provides immune surveillance of B-cells. Mechanistically, CD70 ligation activates the TRAF2-PTPN6 axis that subsequently inhibits LCK phosphorylation to promote phenotypic and transcriptional adaptations of T-cell memory. In addition, activation by CD70 on early progenitor cells provides a negative feedback signal to leukocyte differentiation during immune activation and thus modulates hematopoiesis. Negatively regulates the function of Th2 lymphocytes in the adipose tissue.</text>
</comment>
<evidence type="ECO:0000313" key="24">
    <source>
        <dbReference type="RGD" id="1560499"/>
    </source>
</evidence>
<evidence type="ECO:0000256" key="20">
    <source>
        <dbReference type="SAM" id="SignalP"/>
    </source>
</evidence>
<evidence type="ECO:0000256" key="8">
    <source>
        <dbReference type="ARBA" id="ARBA00023136"/>
    </source>
</evidence>
<protein>
    <recommendedName>
        <fullName evidence="14">CD27 antigen</fullName>
    </recommendedName>
    <alternativeName>
        <fullName evidence="17">CD27L receptor</fullName>
    </alternativeName>
    <alternativeName>
        <fullName evidence="15">T-cell activation antigen CD27</fullName>
    </alternativeName>
    <alternativeName>
        <fullName evidence="16">Tumor necrosis factor receptor superfamily member 7</fullName>
    </alternativeName>
</protein>
<dbReference type="RGD" id="1560499">
    <property type="gene designation" value="Cd27"/>
</dbReference>
<dbReference type="PRINTS" id="PR01960">
    <property type="entry name" value="TNFACTORR7"/>
</dbReference>
<dbReference type="GO" id="GO:0160162">
    <property type="term" value="P:CD27 signaling pathway"/>
    <property type="evidence" value="ECO:0007669"/>
    <property type="project" value="UniProtKB-ARBA"/>
</dbReference>
<dbReference type="GO" id="GO:0004888">
    <property type="term" value="F:transmembrane signaling receptor activity"/>
    <property type="evidence" value="ECO:0007669"/>
    <property type="project" value="InterPro"/>
</dbReference>
<evidence type="ECO:0000256" key="1">
    <source>
        <dbReference type="ARBA" id="ARBA00004251"/>
    </source>
</evidence>
<evidence type="ECO:0000256" key="11">
    <source>
        <dbReference type="ARBA" id="ARBA00023180"/>
    </source>
</evidence>
<evidence type="ECO:0000256" key="6">
    <source>
        <dbReference type="ARBA" id="ARBA00022737"/>
    </source>
</evidence>
<evidence type="ECO:0000313" key="22">
    <source>
        <dbReference type="EMBL" id="EDM01854.1"/>
    </source>
</evidence>
<evidence type="ECO:0000256" key="16">
    <source>
        <dbReference type="ARBA" id="ARBA00080386"/>
    </source>
</evidence>
<dbReference type="AlphaFoldDB" id="A6ILT4"/>
<dbReference type="SMART" id="SM00208">
    <property type="entry name" value="TNFR"/>
    <property type="match status" value="2"/>
</dbReference>
<keyword evidence="3 19" id="KW-0812">Transmembrane</keyword>